<organism evidence="1 2">
    <name type="scientific">Mesorhabditis spiculigera</name>
    <dbReference type="NCBI Taxonomy" id="96644"/>
    <lineage>
        <taxon>Eukaryota</taxon>
        <taxon>Metazoa</taxon>
        <taxon>Ecdysozoa</taxon>
        <taxon>Nematoda</taxon>
        <taxon>Chromadorea</taxon>
        <taxon>Rhabditida</taxon>
        <taxon>Rhabditina</taxon>
        <taxon>Rhabditomorpha</taxon>
        <taxon>Rhabditoidea</taxon>
        <taxon>Rhabditidae</taxon>
        <taxon>Mesorhabditinae</taxon>
        <taxon>Mesorhabditis</taxon>
    </lineage>
</organism>
<sequence>MQNQDGDEDGGENPSIHVTEPEFWAADLDSTVTRVCAESNSIEVGNGKQRLISVSSLPFPKLLKFLSRARVTVCRFLEFTLELGPGFDADEKRLADGSADSAIFEISSLFRWMAQTHCEIMLAGNMQMSQFDLFRKIVKLHQHRADRLFYYTEVRCRQCVARYGKEAPWNCDVCAEFWSSWTSTKPTVTLQKVHFECFDFSFANIANLVDIAFCPNRVTRRGFLHEVFALVDRADIISGTLFMRQFYERLRRIHSGTMRPIKTNEVDAQTLQGWLDVRKPFDDMKGLQYFPRLRYQHFFRINAYNRTCLAALLVASEKPLRLFDFAICLFDC</sequence>
<dbReference type="EMBL" id="CATQJA010002663">
    <property type="protein sequence ID" value="CAJ0581625.1"/>
    <property type="molecule type" value="Genomic_DNA"/>
</dbReference>
<gene>
    <name evidence="1" type="ORF">MSPICULIGERA_LOCUS19781</name>
</gene>
<comment type="caution">
    <text evidence="1">The sequence shown here is derived from an EMBL/GenBank/DDBJ whole genome shotgun (WGS) entry which is preliminary data.</text>
</comment>
<evidence type="ECO:0000313" key="2">
    <source>
        <dbReference type="Proteomes" id="UP001177023"/>
    </source>
</evidence>
<name>A0AA36D674_9BILA</name>
<accession>A0AA36D674</accession>
<feature type="non-terminal residue" evidence="1">
    <location>
        <position position="1"/>
    </location>
</feature>
<reference evidence="1" key="1">
    <citation type="submission" date="2023-06" db="EMBL/GenBank/DDBJ databases">
        <authorList>
            <person name="Delattre M."/>
        </authorList>
    </citation>
    <scope>NUCLEOTIDE SEQUENCE</scope>
    <source>
        <strain evidence="1">AF72</strain>
    </source>
</reference>
<dbReference type="Proteomes" id="UP001177023">
    <property type="component" value="Unassembled WGS sequence"/>
</dbReference>
<protein>
    <submittedName>
        <fullName evidence="1">Uncharacterized protein</fullName>
    </submittedName>
</protein>
<proteinExistence type="predicted"/>
<keyword evidence="2" id="KW-1185">Reference proteome</keyword>
<evidence type="ECO:0000313" key="1">
    <source>
        <dbReference type="EMBL" id="CAJ0581625.1"/>
    </source>
</evidence>
<dbReference type="AlphaFoldDB" id="A0AA36D674"/>